<protein>
    <submittedName>
        <fullName evidence="2">Ricin B lectin domain-containing protein</fullName>
    </submittedName>
</protein>
<dbReference type="SMART" id="SM00458">
    <property type="entry name" value="RICIN"/>
    <property type="match status" value="1"/>
</dbReference>
<keyword evidence="3" id="KW-1185">Reference proteome</keyword>
<dbReference type="Gene3D" id="2.80.10.50">
    <property type="match status" value="1"/>
</dbReference>
<reference evidence="2 3" key="1">
    <citation type="submission" date="2016-07" db="EMBL/GenBank/DDBJ databases">
        <title>Pervasive Adenine N6-methylation of Active Genes in Fungi.</title>
        <authorList>
            <consortium name="DOE Joint Genome Institute"/>
            <person name="Mondo S.J."/>
            <person name="Dannebaum R.O."/>
            <person name="Kuo R.C."/>
            <person name="Labutti K."/>
            <person name="Haridas S."/>
            <person name="Kuo A."/>
            <person name="Salamov A."/>
            <person name="Ahrendt S.R."/>
            <person name="Lipzen A."/>
            <person name="Sullivan W."/>
            <person name="Andreopoulos W.B."/>
            <person name="Clum A."/>
            <person name="Lindquist E."/>
            <person name="Daum C."/>
            <person name="Ramamoorthy G.K."/>
            <person name="Gryganskyi A."/>
            <person name="Culley D."/>
            <person name="Magnuson J.K."/>
            <person name="James T.Y."/>
            <person name="O'Malley M.A."/>
            <person name="Stajich J.E."/>
            <person name="Spatafora J.W."/>
            <person name="Visel A."/>
            <person name="Grigoriev I.V."/>
        </authorList>
    </citation>
    <scope>NUCLEOTIDE SEQUENCE [LARGE SCALE GENOMIC DNA]</scope>
    <source>
        <strain evidence="2 3">PL171</strain>
    </source>
</reference>
<dbReference type="GO" id="GO:0030246">
    <property type="term" value="F:carbohydrate binding"/>
    <property type="evidence" value="ECO:0007669"/>
    <property type="project" value="UniProtKB-KW"/>
</dbReference>
<dbReference type="PROSITE" id="PS50231">
    <property type="entry name" value="RICIN_B_LECTIN"/>
    <property type="match status" value="1"/>
</dbReference>
<dbReference type="Pfam" id="PF00652">
    <property type="entry name" value="Ricin_B_lectin"/>
    <property type="match status" value="1"/>
</dbReference>
<dbReference type="CDD" id="cd00161">
    <property type="entry name" value="beta-trefoil_Ricin-like"/>
    <property type="match status" value="1"/>
</dbReference>
<dbReference type="InterPro" id="IPR000772">
    <property type="entry name" value="Ricin_B_lectin"/>
</dbReference>
<sequence>MRNPNMGRCLDVEQSHQTRLSTRAQMWDCYGNAQAQQFRMYTNADNEYRIHAYDDKYCLDVAGGDSKHGQEVRWWQCNGSNAQRWVSWTQGRFTFWSPYGHVRRLCLDPWQGFNDNRNGQPIKLSRCHGGPEQDFQTSVWPGRGGVWHDAAGGRIVHELRTPPGVSPSPMEQ</sequence>
<evidence type="ECO:0000313" key="3">
    <source>
        <dbReference type="Proteomes" id="UP000193411"/>
    </source>
</evidence>
<proteinExistence type="predicted"/>
<keyword evidence="2" id="KW-0430">Lectin</keyword>
<dbReference type="AlphaFoldDB" id="A0A1Y2H9J8"/>
<dbReference type="SUPFAM" id="SSF50370">
    <property type="entry name" value="Ricin B-like lectins"/>
    <property type="match status" value="1"/>
</dbReference>
<comment type="caution">
    <text evidence="2">The sequence shown here is derived from an EMBL/GenBank/DDBJ whole genome shotgun (WGS) entry which is preliminary data.</text>
</comment>
<evidence type="ECO:0000259" key="1">
    <source>
        <dbReference type="SMART" id="SM00458"/>
    </source>
</evidence>
<dbReference type="Proteomes" id="UP000193411">
    <property type="component" value="Unassembled WGS sequence"/>
</dbReference>
<evidence type="ECO:0000313" key="2">
    <source>
        <dbReference type="EMBL" id="ORZ31249.1"/>
    </source>
</evidence>
<organism evidence="2 3">
    <name type="scientific">Catenaria anguillulae PL171</name>
    <dbReference type="NCBI Taxonomy" id="765915"/>
    <lineage>
        <taxon>Eukaryota</taxon>
        <taxon>Fungi</taxon>
        <taxon>Fungi incertae sedis</taxon>
        <taxon>Blastocladiomycota</taxon>
        <taxon>Blastocladiomycetes</taxon>
        <taxon>Blastocladiales</taxon>
        <taxon>Catenariaceae</taxon>
        <taxon>Catenaria</taxon>
    </lineage>
</organism>
<gene>
    <name evidence="2" type="ORF">BCR44DRAFT_1442848</name>
</gene>
<name>A0A1Y2H9J8_9FUNG</name>
<accession>A0A1Y2H9J8</accession>
<feature type="domain" description="Ricin B lectin" evidence="1">
    <location>
        <begin position="3"/>
        <end position="138"/>
    </location>
</feature>
<dbReference type="EMBL" id="MCFL01000064">
    <property type="protein sequence ID" value="ORZ31249.1"/>
    <property type="molecule type" value="Genomic_DNA"/>
</dbReference>
<dbReference type="InterPro" id="IPR035992">
    <property type="entry name" value="Ricin_B-like_lectins"/>
</dbReference>
<dbReference type="OrthoDB" id="6770063at2759"/>